<reference evidence="2 3" key="1">
    <citation type="submission" date="2019-03" db="EMBL/GenBank/DDBJ databases">
        <title>First draft genome of Liparis tanakae, snailfish: a comprehensive survey of snailfish specific genes.</title>
        <authorList>
            <person name="Kim W."/>
            <person name="Song I."/>
            <person name="Jeong J.-H."/>
            <person name="Kim D."/>
            <person name="Kim S."/>
            <person name="Ryu S."/>
            <person name="Song J.Y."/>
            <person name="Lee S.K."/>
        </authorList>
    </citation>
    <scope>NUCLEOTIDE SEQUENCE [LARGE SCALE GENOMIC DNA]</scope>
    <source>
        <tissue evidence="2">Muscle</tissue>
    </source>
</reference>
<protein>
    <submittedName>
        <fullName evidence="2">Uncharacterized protein</fullName>
    </submittedName>
</protein>
<feature type="region of interest" description="Disordered" evidence="1">
    <location>
        <begin position="111"/>
        <end position="139"/>
    </location>
</feature>
<comment type="caution">
    <text evidence="2">The sequence shown here is derived from an EMBL/GenBank/DDBJ whole genome shotgun (WGS) entry which is preliminary data.</text>
</comment>
<keyword evidence="3" id="KW-1185">Reference proteome</keyword>
<sequence length="213" mass="23192">MVNPTMLCASHHWMPPGEAVGAGPGCGVGLTGWTKLNRLGLHCRSEGDVHGVKGDEGGLEEAGGGLSLLWRHGMGPNGHNGHDDAEYEVEADEDLVLGAVVRFGVKHVEKHNGGESQGVEEDGEGQQSCEEEHKRRAPALVPGMDKVHQQNELDDDEVPCVSSRGQQACVKANNTDPFWTAARGSLLLRTRIMMREKRKKKQAMAKHMRYTDL</sequence>
<dbReference type="EMBL" id="SRLO01000017">
    <property type="protein sequence ID" value="TNN86120.1"/>
    <property type="molecule type" value="Genomic_DNA"/>
</dbReference>
<evidence type="ECO:0000256" key="1">
    <source>
        <dbReference type="SAM" id="MobiDB-lite"/>
    </source>
</evidence>
<dbReference type="Proteomes" id="UP000314294">
    <property type="component" value="Unassembled WGS sequence"/>
</dbReference>
<evidence type="ECO:0000313" key="2">
    <source>
        <dbReference type="EMBL" id="TNN86120.1"/>
    </source>
</evidence>
<gene>
    <name evidence="2" type="ORF">EYF80_003537</name>
</gene>
<evidence type="ECO:0000313" key="3">
    <source>
        <dbReference type="Proteomes" id="UP000314294"/>
    </source>
</evidence>
<accession>A0A4Z2J7R2</accession>
<organism evidence="2 3">
    <name type="scientific">Liparis tanakae</name>
    <name type="common">Tanaka's snailfish</name>
    <dbReference type="NCBI Taxonomy" id="230148"/>
    <lineage>
        <taxon>Eukaryota</taxon>
        <taxon>Metazoa</taxon>
        <taxon>Chordata</taxon>
        <taxon>Craniata</taxon>
        <taxon>Vertebrata</taxon>
        <taxon>Euteleostomi</taxon>
        <taxon>Actinopterygii</taxon>
        <taxon>Neopterygii</taxon>
        <taxon>Teleostei</taxon>
        <taxon>Neoteleostei</taxon>
        <taxon>Acanthomorphata</taxon>
        <taxon>Eupercaria</taxon>
        <taxon>Perciformes</taxon>
        <taxon>Cottioidei</taxon>
        <taxon>Cottales</taxon>
        <taxon>Liparidae</taxon>
        <taxon>Liparis</taxon>
    </lineage>
</organism>
<dbReference type="AlphaFoldDB" id="A0A4Z2J7R2"/>
<name>A0A4Z2J7R2_9TELE</name>
<proteinExistence type="predicted"/>